<dbReference type="InterPro" id="IPR012910">
    <property type="entry name" value="Plug_dom"/>
</dbReference>
<dbReference type="InterPro" id="IPR011662">
    <property type="entry name" value="Secretin/TonB_short_N"/>
</dbReference>
<dbReference type="PROSITE" id="PS52016">
    <property type="entry name" value="TONB_DEPENDENT_REC_3"/>
    <property type="match status" value="1"/>
</dbReference>
<feature type="domain" description="Secretin/TonB short N-terminal" evidence="8">
    <location>
        <begin position="69"/>
        <end position="118"/>
    </location>
</feature>
<gene>
    <name evidence="10" type="ORF">F1644_16700</name>
</gene>
<feature type="domain" description="TonB-dependent receptor plug" evidence="9">
    <location>
        <begin position="221"/>
        <end position="348"/>
    </location>
</feature>
<evidence type="ECO:0000256" key="4">
    <source>
        <dbReference type="ARBA" id="ARBA00022692"/>
    </source>
</evidence>
<keyword evidence="6 7" id="KW-0998">Cell outer membrane</keyword>
<evidence type="ECO:0000259" key="9">
    <source>
        <dbReference type="Pfam" id="PF07715"/>
    </source>
</evidence>
<keyword evidence="11" id="KW-1185">Reference proteome</keyword>
<dbReference type="InterPro" id="IPR037066">
    <property type="entry name" value="Plug_dom_sf"/>
</dbReference>
<comment type="subcellular location">
    <subcellularLocation>
        <location evidence="1 7">Cell outer membrane</location>
        <topology evidence="1 7">Multi-pass membrane protein</topology>
    </subcellularLocation>
</comment>
<dbReference type="Pfam" id="PF07715">
    <property type="entry name" value="Plug"/>
    <property type="match status" value="1"/>
</dbReference>
<dbReference type="NCBIfam" id="TIGR04057">
    <property type="entry name" value="SusC_RagA_signa"/>
    <property type="match status" value="1"/>
</dbReference>
<organism evidence="10 11">
    <name type="scientific">Butyricimonas paravirosa</name>
    <dbReference type="NCBI Taxonomy" id="1472417"/>
    <lineage>
        <taxon>Bacteria</taxon>
        <taxon>Pseudomonadati</taxon>
        <taxon>Bacteroidota</taxon>
        <taxon>Bacteroidia</taxon>
        <taxon>Bacteroidales</taxon>
        <taxon>Odoribacteraceae</taxon>
        <taxon>Butyricimonas</taxon>
    </lineage>
</organism>
<name>A0ABZ0FZU9_9BACT</name>
<dbReference type="Proteomes" id="UP001302374">
    <property type="component" value="Chromosome"/>
</dbReference>
<dbReference type="RefSeq" id="WP_118305298.1">
    <property type="nucleotide sequence ID" value="NZ_CP043839.1"/>
</dbReference>
<evidence type="ECO:0000256" key="2">
    <source>
        <dbReference type="ARBA" id="ARBA00022448"/>
    </source>
</evidence>
<protein>
    <submittedName>
        <fullName evidence="10">SusC/RagA family TonB-linked outer membrane protein</fullName>
    </submittedName>
</protein>
<keyword evidence="5 7" id="KW-0472">Membrane</keyword>
<dbReference type="Gene3D" id="2.40.170.20">
    <property type="entry name" value="TonB-dependent receptor, beta-barrel domain"/>
    <property type="match status" value="1"/>
</dbReference>
<evidence type="ECO:0000259" key="8">
    <source>
        <dbReference type="Pfam" id="PF07660"/>
    </source>
</evidence>
<keyword evidence="4 7" id="KW-0812">Transmembrane</keyword>
<evidence type="ECO:0000256" key="3">
    <source>
        <dbReference type="ARBA" id="ARBA00022452"/>
    </source>
</evidence>
<dbReference type="Gene3D" id="2.60.40.1120">
    <property type="entry name" value="Carboxypeptidase-like, regulatory domain"/>
    <property type="match status" value="1"/>
</dbReference>
<accession>A0ABZ0FZU9</accession>
<dbReference type="InterPro" id="IPR008969">
    <property type="entry name" value="CarboxyPept-like_regulatory"/>
</dbReference>
<reference evidence="10 11" key="1">
    <citation type="submission" date="2019-09" db="EMBL/GenBank/DDBJ databases">
        <title>Butyricimonas paravirosa DSM 105722 (=214-4 = JCM 18677 = CCUG 65563).</title>
        <authorList>
            <person name="Le Roy T."/>
            <person name="Cani P.D."/>
        </authorList>
    </citation>
    <scope>NUCLEOTIDE SEQUENCE [LARGE SCALE GENOMIC DNA]</scope>
    <source>
        <strain evidence="10 11">DSM 105722</strain>
    </source>
</reference>
<dbReference type="GeneID" id="86892969"/>
<dbReference type="InterPro" id="IPR039426">
    <property type="entry name" value="TonB-dep_rcpt-like"/>
</dbReference>
<sequence>MKKKREFDFLKRGKLQISLLKMKVTVLLLLVCVLQSMAGAYSQTAKYDISMTGGKLENVFKLIEQKGEYTFLYSIEDVDQISSVNVNVKQADLKEVLDICLANTKLTYEINGRLVIIRVKDENPENKMVVIKGVVKDKKGEPLPGVTVVGKGTAIGVATANNGDFTITFPKRDSMVLVFSFVGMRTKEVMWKGEKMLSVVMEEEVNEMDEVVITGYQVIDRRKSTSAVSSVKMEDIMIPGVSTLDKMLEGQIPDLMVMTNSGESGVAPKIRIRGTSTLIGNREPLWVIDGVIVQDPVQISPDELNDPDYINRIGNAISGLNPQDIERIDVLKDASATALYGTKAANGVIVITTKRGHVGEPQISYRGTATLKLRPRYSDRNIDLMSAKERLNVSRELAEAGYQYATSVTWVGYEKLLRELYNRTITYEEFEKQVAYLGEENTDWFKLLTRDAFSSSHTVSVTGGTEKVRYYSSVGVNIEEDVVKPNLDRRYTGTLNLDMNFTPWLAASFNVNANTSKRKYYQEEISPINYAYNTSRAIPAYTEEGKYSFYLIPSGFSYYDYNILNELENSSKRQEGSSVTFRANLNVKPWEWLKISTILSYSVANTDIEGYWGSKTYHAALIRRSADEAGADESSGMPRGGELTVDKSRNKSYMFRLQADLNRYWGIDQQHNVNASVGMETNSTKYDAYKNITRGYDPERGKQFIVVDPTVYTSYANWMSENVPVVTDNLSNMLSWYGSVSYSYGNWFTVNANVRYDGSNQFGERSNDKLLPIWSASFNYNVMEHFKGEQDWFDDLRLKMSYGYQGNMLDGQSPVAIISKKPYNDHYGEYVSSITTYPNPDLKWEKTGSLNVGVEFSMFQRRLMVVASYYRKKTKDAYLNKEISGVNGMTSYVVNGGEIVNSGYDFALTLNPIRKEDLRWYVSTSFTHTNNEVNSLPGADQFERTNFLNGTAVVKGKSVSSFYSYKFTGLDSKGLPMFDDMEDEQESLYGKSKYEVFTQVLEESGRREPIIFGGLNTTVNYKRWRLNAAFSYSLGAKTRLFKLYTDNGARVRPESNLNRTFLKRWQHPGDEKYTNIPAFMIDGGSSSSLSHWSGFTSGQVPLIADTKWEMYNYSNLRVVSADYLKCTNLGLTYSFDAERWGISLLEVSASVSNPFIVTNSKLKGQTPVQSGFTEVQLSERPTFTFGLNVTF</sequence>
<evidence type="ECO:0000313" key="11">
    <source>
        <dbReference type="Proteomes" id="UP001302374"/>
    </source>
</evidence>
<evidence type="ECO:0000256" key="5">
    <source>
        <dbReference type="ARBA" id="ARBA00023136"/>
    </source>
</evidence>
<evidence type="ECO:0000256" key="7">
    <source>
        <dbReference type="PROSITE-ProRule" id="PRU01360"/>
    </source>
</evidence>
<dbReference type="EMBL" id="CP043839">
    <property type="protein sequence ID" value="WOF13799.1"/>
    <property type="molecule type" value="Genomic_DNA"/>
</dbReference>
<evidence type="ECO:0000256" key="1">
    <source>
        <dbReference type="ARBA" id="ARBA00004571"/>
    </source>
</evidence>
<dbReference type="InterPro" id="IPR023997">
    <property type="entry name" value="TonB-dep_OMP_SusC/RagA_CS"/>
</dbReference>
<dbReference type="InterPro" id="IPR036942">
    <property type="entry name" value="Beta-barrel_TonB_sf"/>
</dbReference>
<dbReference type="Pfam" id="PF13715">
    <property type="entry name" value="CarbopepD_reg_2"/>
    <property type="match status" value="1"/>
</dbReference>
<keyword evidence="2 7" id="KW-0813">Transport</keyword>
<dbReference type="Pfam" id="PF07660">
    <property type="entry name" value="STN"/>
    <property type="match status" value="1"/>
</dbReference>
<comment type="similarity">
    <text evidence="7">Belongs to the TonB-dependent receptor family.</text>
</comment>
<dbReference type="Gene3D" id="2.170.130.10">
    <property type="entry name" value="TonB-dependent receptor, plug domain"/>
    <property type="match status" value="1"/>
</dbReference>
<dbReference type="SUPFAM" id="SSF49464">
    <property type="entry name" value="Carboxypeptidase regulatory domain-like"/>
    <property type="match status" value="1"/>
</dbReference>
<dbReference type="NCBIfam" id="TIGR04056">
    <property type="entry name" value="OMP_RagA_SusC"/>
    <property type="match status" value="1"/>
</dbReference>
<proteinExistence type="inferred from homology"/>
<evidence type="ECO:0000313" key="10">
    <source>
        <dbReference type="EMBL" id="WOF13799.1"/>
    </source>
</evidence>
<dbReference type="SUPFAM" id="SSF56935">
    <property type="entry name" value="Porins"/>
    <property type="match status" value="1"/>
</dbReference>
<dbReference type="InterPro" id="IPR023996">
    <property type="entry name" value="TonB-dep_OMP_SusC/RagA"/>
</dbReference>
<keyword evidence="3 7" id="KW-1134">Transmembrane beta strand</keyword>
<evidence type="ECO:0000256" key="6">
    <source>
        <dbReference type="ARBA" id="ARBA00023237"/>
    </source>
</evidence>